<organism evidence="1">
    <name type="scientific">viral metagenome</name>
    <dbReference type="NCBI Taxonomy" id="1070528"/>
    <lineage>
        <taxon>unclassified sequences</taxon>
        <taxon>metagenomes</taxon>
        <taxon>organismal metagenomes</taxon>
    </lineage>
</organism>
<dbReference type="EMBL" id="MN739481">
    <property type="protein sequence ID" value="QHT07437.1"/>
    <property type="molecule type" value="Genomic_DNA"/>
</dbReference>
<sequence>MFTSADGSIWKQIPASRLAALEIWKGNRILDTGHTLRICQSLGCITDLSLNPYRIVIVDEEGETCQYIIDGQHRVSILKRHFANPDAEDFNVVIIEKRCENESEIIEYFKVINTTKAIHWREDPNLAANKYIEPFLKEFNTDPKKPVIRQGKVNRPYLSVDRLREVLVSKHVVDWRTTPLEFVARCREINDQHLAELDISNTTNKRAVELKFSLGMLNFAFI</sequence>
<name>A0A6C0CT93_9ZZZZ</name>
<reference evidence="1" key="1">
    <citation type="journal article" date="2020" name="Nature">
        <title>Giant virus diversity and host interactions through global metagenomics.</title>
        <authorList>
            <person name="Schulz F."/>
            <person name="Roux S."/>
            <person name="Paez-Espino D."/>
            <person name="Jungbluth S."/>
            <person name="Walsh D.A."/>
            <person name="Denef V.J."/>
            <person name="McMahon K.D."/>
            <person name="Konstantinidis K.T."/>
            <person name="Eloe-Fadrosh E.A."/>
            <person name="Kyrpides N.C."/>
            <person name="Woyke T."/>
        </authorList>
    </citation>
    <scope>NUCLEOTIDE SEQUENCE</scope>
    <source>
        <strain evidence="1">GVMAG-M-3300021963-12</strain>
    </source>
</reference>
<protein>
    <recommendedName>
        <fullName evidence="2">ParB/Sulfiredoxin domain-containing protein</fullName>
    </recommendedName>
</protein>
<accession>A0A6C0CT93</accession>
<evidence type="ECO:0008006" key="2">
    <source>
        <dbReference type="Google" id="ProtNLM"/>
    </source>
</evidence>
<evidence type="ECO:0000313" key="1">
    <source>
        <dbReference type="EMBL" id="QHT07437.1"/>
    </source>
</evidence>
<dbReference type="AlphaFoldDB" id="A0A6C0CT93"/>
<proteinExistence type="predicted"/>